<feature type="domain" description="Chorein N-terminal" evidence="2">
    <location>
        <begin position="1"/>
        <end position="602"/>
    </location>
</feature>
<dbReference type="PANTHER" id="PTHR16166:SF141">
    <property type="entry name" value="INTERMEMBRANE LIPID TRANSFER PROTEIN VPS13D"/>
    <property type="match status" value="1"/>
</dbReference>
<dbReference type="OMA" id="HEYVAIM"/>
<gene>
    <name evidence="3" type="ORF">ACOC_LOCUS12400</name>
</gene>
<keyword evidence="1" id="KW-0813">Transport</keyword>
<reference evidence="5" key="1">
    <citation type="submission" date="2017-02" db="UniProtKB">
        <authorList>
            <consortium name="WormBaseParasite"/>
        </authorList>
    </citation>
    <scope>IDENTIFICATION</scope>
</reference>
<evidence type="ECO:0000259" key="2">
    <source>
        <dbReference type="Pfam" id="PF12624"/>
    </source>
</evidence>
<proteinExistence type="predicted"/>
<keyword evidence="4" id="KW-1185">Reference proteome</keyword>
<dbReference type="GO" id="GO:0045053">
    <property type="term" value="P:protein retention in Golgi apparatus"/>
    <property type="evidence" value="ECO:0007669"/>
    <property type="project" value="TreeGrafter"/>
</dbReference>
<evidence type="ECO:0000313" key="3">
    <source>
        <dbReference type="EMBL" id="VDM63985.1"/>
    </source>
</evidence>
<dbReference type="AlphaFoldDB" id="A0A0R3Q0F5"/>
<dbReference type="GO" id="GO:0007005">
    <property type="term" value="P:mitochondrion organization"/>
    <property type="evidence" value="ECO:0007669"/>
    <property type="project" value="TreeGrafter"/>
</dbReference>
<evidence type="ECO:0000313" key="5">
    <source>
        <dbReference type="WBParaSite" id="ACOC_0001239901-mRNA-1"/>
    </source>
</evidence>
<dbReference type="Pfam" id="PF12624">
    <property type="entry name" value="VPS13_N"/>
    <property type="match status" value="1"/>
</dbReference>
<dbReference type="STRING" id="334426.A0A0R3Q0F5"/>
<dbReference type="WBParaSite" id="ACOC_0001239901-mRNA-1">
    <property type="protein sequence ID" value="ACOC_0001239901-mRNA-1"/>
    <property type="gene ID" value="ACOC_0001239901"/>
</dbReference>
<dbReference type="EMBL" id="UYYA01005022">
    <property type="protein sequence ID" value="VDM63985.1"/>
    <property type="molecule type" value="Genomic_DNA"/>
</dbReference>
<sequence length="637" mass="73537">MLENIVAWVLNNYIGEYLENLNTDQLSVALLSGQVELENVPLKKSALRKLDLPVEVKAGLLGKLTLSVPITHLKSEPWVLKLSEVLVVIGPLTPDHRYDVEAVERVEQQKKEQMLDELEERHKAELLSFLDLPDPVSQDTWWGASLVSAVLNNIQLILNNVHIRYEDNLSLPNGLVFNCGVRIQTMTVQTTNAAGKPGFIEPQSGVNVFKKLELKGFSLYWNSNQETLQNIDEARNLRDILAPENPNYAFIIHPCSAELRMERNSSKSPLKGQIPRFKFFLRPNKITMEMSRRQIAELRALNREWARFERARQHRKWRPLTPIGENAKAWWRFAYGRVTDEARRAQSRRSWHFALTRAQHLNAYCRAYRRRLLSLIDDPSMPNVAAEAGASRGSPANSTAPAGGSHEYVAIMKQIERDSQYSYHELHLFRETVFRRIMREKAKERGLDASTENDQAFEKIVTPMDEIPSVNLDVEKKEEGRGLYGWITSFFTQEKNSMEKNEVLESGKLDFHGFKDLPKTFNVKEMEEEILDVLHESWDDSTLLRRDVLLAEIAMQLEHITLRFVDTFILEKTEQRRVLALDLTGVSSRVELSPRQHSLFISSAVHDMSVQRLRCGHMPPKVYSCIDFWMFYSLLNW</sequence>
<name>A0A0R3Q0F5_ANGCS</name>
<dbReference type="OrthoDB" id="272810at2759"/>
<protein>
    <submittedName>
        <fullName evidence="5">Ricin B-type lectin domain-containing protein</fullName>
    </submittedName>
</protein>
<evidence type="ECO:0000256" key="1">
    <source>
        <dbReference type="ARBA" id="ARBA00022448"/>
    </source>
</evidence>
<dbReference type="Proteomes" id="UP000267027">
    <property type="component" value="Unassembled WGS sequence"/>
</dbReference>
<dbReference type="InterPro" id="IPR026854">
    <property type="entry name" value="VPS13_N"/>
</dbReference>
<evidence type="ECO:0000313" key="4">
    <source>
        <dbReference type="Proteomes" id="UP000267027"/>
    </source>
</evidence>
<dbReference type="GO" id="GO:0006623">
    <property type="term" value="P:protein targeting to vacuole"/>
    <property type="evidence" value="ECO:0007669"/>
    <property type="project" value="TreeGrafter"/>
</dbReference>
<reference evidence="3 4" key="2">
    <citation type="submission" date="2018-11" db="EMBL/GenBank/DDBJ databases">
        <authorList>
            <consortium name="Pathogen Informatics"/>
        </authorList>
    </citation>
    <scope>NUCLEOTIDE SEQUENCE [LARGE SCALE GENOMIC DNA]</scope>
    <source>
        <strain evidence="3 4">Costa Rica</strain>
    </source>
</reference>
<dbReference type="PANTHER" id="PTHR16166">
    <property type="entry name" value="VACUOLAR PROTEIN SORTING-ASSOCIATED PROTEIN VPS13"/>
    <property type="match status" value="1"/>
</dbReference>
<dbReference type="InterPro" id="IPR026847">
    <property type="entry name" value="VPS13"/>
</dbReference>
<accession>A0A0R3Q0F5</accession>
<organism evidence="5">
    <name type="scientific">Angiostrongylus costaricensis</name>
    <name type="common">Nematode worm</name>
    <dbReference type="NCBI Taxonomy" id="334426"/>
    <lineage>
        <taxon>Eukaryota</taxon>
        <taxon>Metazoa</taxon>
        <taxon>Ecdysozoa</taxon>
        <taxon>Nematoda</taxon>
        <taxon>Chromadorea</taxon>
        <taxon>Rhabditida</taxon>
        <taxon>Rhabditina</taxon>
        <taxon>Rhabditomorpha</taxon>
        <taxon>Strongyloidea</taxon>
        <taxon>Metastrongylidae</taxon>
        <taxon>Angiostrongylus</taxon>
    </lineage>
</organism>